<feature type="transmembrane region" description="Helical" evidence="8">
    <location>
        <begin position="367"/>
        <end position="389"/>
    </location>
</feature>
<evidence type="ECO:0000313" key="10">
    <source>
        <dbReference type="EMBL" id="GIP58701.1"/>
    </source>
</evidence>
<evidence type="ECO:0000256" key="3">
    <source>
        <dbReference type="ARBA" id="ARBA00022475"/>
    </source>
</evidence>
<evidence type="ECO:0000256" key="8">
    <source>
        <dbReference type="SAM" id="Phobius"/>
    </source>
</evidence>
<dbReference type="PANTHER" id="PTHR23522:SF10">
    <property type="entry name" value="3-PHENYLPROPIONIC ACID TRANSPORTER-RELATED"/>
    <property type="match status" value="1"/>
</dbReference>
<keyword evidence="11" id="KW-1185">Reference proteome</keyword>
<sequence>MARLRNYTENPSDSLLPLGLLNFFIYGTMVIFAAFFQLYLLDVGMDKLEIGSLMAIAPLVSLIAHPFWRYLSDRTQNIRIILLIMLTGLLIAGHMVFKVDTYNMLYFTMILLYFFQSPLLSQSNSLILGYIEGTDLKFNTYRLWGSLGWTLLALGSGAVIDQVGHNGISLLFSVTLMLAIGSSLLLPSIRKTTNTPWIRTHEITRVLQNKYFIAFIVFGVLVSIPNAINTIFMPIFMNDLGSTRLEVGGAVFLSTLFEAGTFTLLHRYLKRRITYLMACITIVSILFALRWQLMSVASTPLQIIFIQVLHAVTFGGFFYVGTRLTALLLPRPLRSSGQAVYAFALSGLAFILAGFLGGWLFQSFGAVIMYRFGVTFTMFGAAGFAAMWYRIYKAGYSPIPLSEEP</sequence>
<feature type="transmembrane region" description="Helical" evidence="8">
    <location>
        <begin position="340"/>
        <end position="361"/>
    </location>
</feature>
<dbReference type="Proteomes" id="UP000681290">
    <property type="component" value="Unassembled WGS sequence"/>
</dbReference>
<evidence type="ECO:0000313" key="11">
    <source>
        <dbReference type="Proteomes" id="UP000681290"/>
    </source>
</evidence>
<evidence type="ECO:0000256" key="6">
    <source>
        <dbReference type="ARBA" id="ARBA00022989"/>
    </source>
</evidence>
<accession>A0ABQ4MRS6</accession>
<feature type="transmembrane region" description="Helical" evidence="8">
    <location>
        <begin position="141"/>
        <end position="160"/>
    </location>
</feature>
<feature type="transmembrane region" description="Helical" evidence="8">
    <location>
        <begin position="103"/>
        <end position="120"/>
    </location>
</feature>
<dbReference type="Pfam" id="PF12832">
    <property type="entry name" value="MFS_1_like"/>
    <property type="match status" value="1"/>
</dbReference>
<dbReference type="InterPro" id="IPR024989">
    <property type="entry name" value="MFS_assoc_dom"/>
</dbReference>
<dbReference type="SUPFAM" id="SSF103473">
    <property type="entry name" value="MFS general substrate transporter"/>
    <property type="match status" value="1"/>
</dbReference>
<feature type="transmembrane region" description="Helical" evidence="8">
    <location>
        <begin position="211"/>
        <end position="235"/>
    </location>
</feature>
<reference evidence="10 11" key="1">
    <citation type="submission" date="2021-03" db="EMBL/GenBank/DDBJ databases">
        <title>Antimicrobial resistance genes in bacteria isolated from Japanese honey, and their potential for conferring macrolide and lincosamide resistance in the American foulbrood pathogen Paenibacillus larvae.</title>
        <authorList>
            <person name="Okamoto M."/>
            <person name="Kumagai M."/>
            <person name="Kanamori H."/>
            <person name="Takamatsu D."/>
        </authorList>
    </citation>
    <scope>NUCLEOTIDE SEQUENCE [LARGE SCALE GENOMIC DNA]</scope>
    <source>
        <strain evidence="10 11">J15TS10</strain>
    </source>
</reference>
<proteinExistence type="predicted"/>
<feature type="transmembrane region" description="Helical" evidence="8">
    <location>
        <begin position="247"/>
        <end position="266"/>
    </location>
</feature>
<keyword evidence="5 8" id="KW-0812">Transmembrane</keyword>
<keyword evidence="7 8" id="KW-0472">Membrane</keyword>
<evidence type="ECO:0000256" key="7">
    <source>
        <dbReference type="ARBA" id="ARBA00023136"/>
    </source>
</evidence>
<feature type="transmembrane region" description="Helical" evidence="8">
    <location>
        <begin position="20"/>
        <end position="38"/>
    </location>
</feature>
<dbReference type="PANTHER" id="PTHR23522">
    <property type="entry name" value="BLL5896 PROTEIN"/>
    <property type="match status" value="1"/>
</dbReference>
<dbReference type="EMBL" id="BOSM01000004">
    <property type="protein sequence ID" value="GIP58701.1"/>
    <property type="molecule type" value="Genomic_DNA"/>
</dbReference>
<keyword evidence="6 8" id="KW-1133">Transmembrane helix</keyword>
<dbReference type="RefSeq" id="WP_213591816.1">
    <property type="nucleotide sequence ID" value="NZ_BOSM01000004.1"/>
</dbReference>
<gene>
    <name evidence="10" type="ORF">J15TS10_25150</name>
</gene>
<feature type="transmembrane region" description="Helical" evidence="8">
    <location>
        <begin position="80"/>
        <end position="97"/>
    </location>
</feature>
<keyword evidence="4" id="KW-0997">Cell inner membrane</keyword>
<evidence type="ECO:0000259" key="9">
    <source>
        <dbReference type="Pfam" id="PF12832"/>
    </source>
</evidence>
<organism evidence="10 11">
    <name type="scientific">Paenibacillus woosongensis</name>
    <dbReference type="NCBI Taxonomy" id="307580"/>
    <lineage>
        <taxon>Bacteria</taxon>
        <taxon>Bacillati</taxon>
        <taxon>Bacillota</taxon>
        <taxon>Bacilli</taxon>
        <taxon>Bacillales</taxon>
        <taxon>Paenibacillaceae</taxon>
        <taxon>Paenibacillus</taxon>
    </lineage>
</organism>
<feature type="transmembrane region" description="Helical" evidence="8">
    <location>
        <begin position="50"/>
        <end position="68"/>
    </location>
</feature>
<comment type="caution">
    <text evidence="10">The sequence shown here is derived from an EMBL/GenBank/DDBJ whole genome shotgun (WGS) entry which is preliminary data.</text>
</comment>
<feature type="transmembrane region" description="Helical" evidence="8">
    <location>
        <begin position="299"/>
        <end position="320"/>
    </location>
</feature>
<name>A0ABQ4MRS6_9BACL</name>
<feature type="domain" description="Major facilitator superfamily associated" evidence="9">
    <location>
        <begin position="19"/>
        <end position="372"/>
    </location>
</feature>
<evidence type="ECO:0000256" key="1">
    <source>
        <dbReference type="ARBA" id="ARBA00004429"/>
    </source>
</evidence>
<feature type="transmembrane region" description="Helical" evidence="8">
    <location>
        <begin position="273"/>
        <end position="293"/>
    </location>
</feature>
<evidence type="ECO:0000256" key="2">
    <source>
        <dbReference type="ARBA" id="ARBA00022448"/>
    </source>
</evidence>
<dbReference type="InterPro" id="IPR036259">
    <property type="entry name" value="MFS_trans_sf"/>
</dbReference>
<dbReference type="Gene3D" id="1.20.1250.20">
    <property type="entry name" value="MFS general substrate transporter like domains"/>
    <property type="match status" value="2"/>
</dbReference>
<comment type="subcellular location">
    <subcellularLocation>
        <location evidence="1">Cell inner membrane</location>
        <topology evidence="1">Multi-pass membrane protein</topology>
    </subcellularLocation>
</comment>
<feature type="transmembrane region" description="Helical" evidence="8">
    <location>
        <begin position="166"/>
        <end position="190"/>
    </location>
</feature>
<keyword evidence="3" id="KW-1003">Cell membrane</keyword>
<keyword evidence="2" id="KW-0813">Transport</keyword>
<evidence type="ECO:0000256" key="5">
    <source>
        <dbReference type="ARBA" id="ARBA00022692"/>
    </source>
</evidence>
<evidence type="ECO:0000256" key="4">
    <source>
        <dbReference type="ARBA" id="ARBA00022519"/>
    </source>
</evidence>
<protein>
    <submittedName>
        <fullName evidence="10">MFS metabolite transporter</fullName>
    </submittedName>
</protein>